<keyword evidence="3 7" id="KW-0812">Transmembrane</keyword>
<gene>
    <name evidence="9" type="ORF">TVD_04355</name>
</gene>
<keyword evidence="5 7" id="KW-0472">Membrane</keyword>
<dbReference type="OrthoDB" id="4045at2"/>
<evidence type="ECO:0000256" key="4">
    <source>
        <dbReference type="ARBA" id="ARBA00022989"/>
    </source>
</evidence>
<dbReference type="AlphaFoldDB" id="A0A0G3G2P8"/>
<dbReference type="PANTHER" id="PTHR30625">
    <property type="entry name" value="PROTEIN TOLQ"/>
    <property type="match status" value="1"/>
</dbReference>
<keyword evidence="10" id="KW-1185">Reference proteome</keyword>
<name>A0A0G3G2P8_9GAMM</name>
<evidence type="ECO:0000256" key="2">
    <source>
        <dbReference type="ARBA" id="ARBA00022475"/>
    </source>
</evidence>
<dbReference type="RefSeq" id="WP_047250907.1">
    <property type="nucleotide sequence ID" value="NZ_CP011367.1"/>
</dbReference>
<comment type="subcellular location">
    <subcellularLocation>
        <location evidence="1">Cell membrane</location>
        <topology evidence="1">Multi-pass membrane protein</topology>
    </subcellularLocation>
    <subcellularLocation>
        <location evidence="6">Membrane</location>
        <topology evidence="6">Multi-pass membrane protein</topology>
    </subcellularLocation>
</comment>
<dbReference type="InterPro" id="IPR050790">
    <property type="entry name" value="ExbB/TolQ_transport"/>
</dbReference>
<dbReference type="KEGG" id="tvr:TVD_04355"/>
<evidence type="ECO:0000313" key="10">
    <source>
        <dbReference type="Proteomes" id="UP000064201"/>
    </source>
</evidence>
<sequence length="212" mass="22975">MLEIVQAGGWLMLPILLCSVLAVAIVLERLWTLRRSRVVPPRLLTSVWEQMRTQGLKLDDIQRLRAGSPLGTILAAGLATHDRARQITQESIEEAGRRVAHELERYMNTLGTISMITPLLGLLGTVVGMIEVFTVITEIGVGSPRDLAGGISQALITTATGIGVAIPALAFHRYFRGHIDELVLEMEQEATKLVEVIHGEREAGAVEGGAKA</sequence>
<feature type="transmembrane region" description="Helical" evidence="7">
    <location>
        <begin position="150"/>
        <end position="171"/>
    </location>
</feature>
<dbReference type="PATRIC" id="fig|106634.4.peg.889"/>
<keyword evidence="4 7" id="KW-1133">Transmembrane helix</keyword>
<comment type="similarity">
    <text evidence="6">Belongs to the exbB/tolQ family.</text>
</comment>
<dbReference type="InterPro" id="IPR002898">
    <property type="entry name" value="MotA_ExbB_proton_chnl"/>
</dbReference>
<dbReference type="PANTHER" id="PTHR30625:SF11">
    <property type="entry name" value="MOTA_TOLQ_EXBB PROTON CHANNEL DOMAIN-CONTAINING PROTEIN"/>
    <property type="match status" value="1"/>
</dbReference>
<dbReference type="GO" id="GO:0017038">
    <property type="term" value="P:protein import"/>
    <property type="evidence" value="ECO:0007669"/>
    <property type="project" value="TreeGrafter"/>
</dbReference>
<evidence type="ECO:0000256" key="1">
    <source>
        <dbReference type="ARBA" id="ARBA00004651"/>
    </source>
</evidence>
<feature type="transmembrane region" description="Helical" evidence="7">
    <location>
        <begin position="6"/>
        <end position="27"/>
    </location>
</feature>
<keyword evidence="2" id="KW-1003">Cell membrane</keyword>
<evidence type="ECO:0000256" key="6">
    <source>
        <dbReference type="RuleBase" id="RU004057"/>
    </source>
</evidence>
<organism evidence="9 10">
    <name type="scientific">Thioalkalivibrio versutus</name>
    <dbReference type="NCBI Taxonomy" id="106634"/>
    <lineage>
        <taxon>Bacteria</taxon>
        <taxon>Pseudomonadati</taxon>
        <taxon>Pseudomonadota</taxon>
        <taxon>Gammaproteobacteria</taxon>
        <taxon>Chromatiales</taxon>
        <taxon>Ectothiorhodospiraceae</taxon>
        <taxon>Thioalkalivibrio</taxon>
    </lineage>
</organism>
<protein>
    <submittedName>
        <fullName evidence="9">Biopolymer transporter ExbB</fullName>
    </submittedName>
</protein>
<evidence type="ECO:0000256" key="3">
    <source>
        <dbReference type="ARBA" id="ARBA00022692"/>
    </source>
</evidence>
<dbReference type="Pfam" id="PF01618">
    <property type="entry name" value="MotA_ExbB"/>
    <property type="match status" value="1"/>
</dbReference>
<dbReference type="EMBL" id="CP011367">
    <property type="protein sequence ID" value="AKJ94649.1"/>
    <property type="molecule type" value="Genomic_DNA"/>
</dbReference>
<evidence type="ECO:0000256" key="5">
    <source>
        <dbReference type="ARBA" id="ARBA00023136"/>
    </source>
</evidence>
<keyword evidence="6" id="KW-0813">Transport</keyword>
<dbReference type="Proteomes" id="UP000064201">
    <property type="component" value="Chromosome"/>
</dbReference>
<evidence type="ECO:0000313" key="9">
    <source>
        <dbReference type="EMBL" id="AKJ94649.1"/>
    </source>
</evidence>
<reference evidence="9 10" key="1">
    <citation type="submission" date="2015-04" db="EMBL/GenBank/DDBJ databases">
        <title>Complete Sequence for the Genome of the Thioalkalivibrio versutus D301.</title>
        <authorList>
            <person name="Mu T."/>
            <person name="Zhou J."/>
            <person name="Xu X."/>
        </authorList>
    </citation>
    <scope>NUCLEOTIDE SEQUENCE [LARGE SCALE GENOMIC DNA]</scope>
    <source>
        <strain evidence="9 10">D301</strain>
    </source>
</reference>
<evidence type="ECO:0000256" key="7">
    <source>
        <dbReference type="SAM" id="Phobius"/>
    </source>
</evidence>
<proteinExistence type="inferred from homology"/>
<dbReference type="GO" id="GO:0005886">
    <property type="term" value="C:plasma membrane"/>
    <property type="evidence" value="ECO:0007669"/>
    <property type="project" value="UniProtKB-SubCell"/>
</dbReference>
<feature type="domain" description="MotA/TolQ/ExbB proton channel" evidence="8">
    <location>
        <begin position="68"/>
        <end position="188"/>
    </location>
</feature>
<evidence type="ECO:0000259" key="8">
    <source>
        <dbReference type="Pfam" id="PF01618"/>
    </source>
</evidence>
<accession>A0A0G3G2P8</accession>
<keyword evidence="6" id="KW-0653">Protein transport</keyword>
<feature type="transmembrane region" description="Helical" evidence="7">
    <location>
        <begin position="106"/>
        <end position="130"/>
    </location>
</feature>
<dbReference type="STRING" id="106634.TVD_04355"/>